<dbReference type="Proteomes" id="UP000036890">
    <property type="component" value="Unassembled WGS sequence"/>
</dbReference>
<reference evidence="1 2" key="1">
    <citation type="journal article" date="2012" name="J. Bacteriol.">
        <title>Genome sequence of a novel nicotine-degrading strain, Pseudomonas geniculata N1.</title>
        <authorList>
            <person name="Tang H."/>
            <person name="Yu H."/>
            <person name="Tai C."/>
            <person name="Huang K."/>
            <person name="Liu Y."/>
            <person name="Wang L."/>
            <person name="Yao Y."/>
            <person name="Wu G."/>
            <person name="Xu P."/>
        </authorList>
    </citation>
    <scope>NUCLEOTIDE SEQUENCE [LARGE SCALE GENOMIC DNA]</scope>
    <source>
        <strain evidence="1 2">N1</strain>
    </source>
</reference>
<organism evidence="1 2">
    <name type="scientific">Stenotrophomonas geniculata N1</name>
    <dbReference type="NCBI Taxonomy" id="1167641"/>
    <lineage>
        <taxon>Bacteria</taxon>
        <taxon>Pseudomonadati</taxon>
        <taxon>Pseudomonadota</taxon>
        <taxon>Gammaproteobacteria</taxon>
        <taxon>Lysobacterales</taxon>
        <taxon>Lysobacteraceae</taxon>
        <taxon>Stenotrophomonas</taxon>
    </lineage>
</organism>
<protein>
    <recommendedName>
        <fullName evidence="3">Transposase</fullName>
    </recommendedName>
</protein>
<dbReference type="EMBL" id="AJLO02000013">
    <property type="protein sequence ID" value="KOF00360.1"/>
    <property type="molecule type" value="Genomic_DNA"/>
</dbReference>
<gene>
    <name evidence="1" type="ORF">W7K_04980</name>
</gene>
<evidence type="ECO:0008006" key="3">
    <source>
        <dbReference type="Google" id="ProtNLM"/>
    </source>
</evidence>
<accession>A0A0L8ADX0</accession>
<sequence>MAAHVEKLSMQLIFDDAEGLGKREQTRREIWTGQMRRRTIYFLAESMLRLMSDFFGSPAQCHVAILRKWRWIWKT</sequence>
<proteinExistence type="predicted"/>
<evidence type="ECO:0000313" key="2">
    <source>
        <dbReference type="Proteomes" id="UP000036890"/>
    </source>
</evidence>
<evidence type="ECO:0000313" key="1">
    <source>
        <dbReference type="EMBL" id="KOF00360.1"/>
    </source>
</evidence>
<comment type="caution">
    <text evidence="1">The sequence shown here is derived from an EMBL/GenBank/DDBJ whole genome shotgun (WGS) entry which is preliminary data.</text>
</comment>
<dbReference type="AlphaFoldDB" id="A0A0L8ADX0"/>
<name>A0A0L8ADX0_9GAMM</name>